<gene>
    <name evidence="1" type="ORF">AMSG_04162</name>
</gene>
<evidence type="ECO:0000313" key="2">
    <source>
        <dbReference type="Proteomes" id="UP000054408"/>
    </source>
</evidence>
<sequence length="650" mass="65484">MTFFARFHQETELDKLLAQGSEAPLADVLAQPQLLQELHGGSAKALSYVAGHMNELVDAVLAPAAVPEADLATATAATAVLSSGVRSVLAALVDGPGLARLSALFSAAPAAESAADPEATFLVLPHSPHPVVAGYVSSILVHAVCKTRSPEVVATVRTAVAGAMCWLHLDGAVALIQGLVGMLRADGGGAADTTGGLPGVEDEAPHALREWQTTVASMLLDADVPASLVRVGLAREPRLDGLPSWVGSQASIGALMAFEALCDAAAPPVPRTAGPVPDADLPPLNLIAAIFASPELAALIVAALLETPRAPESRLREASVIVEVAMCVLTLWAIRASPQTYAATALPAFAALTKAVDEHAVVDAAVDAFRNASVGSDLVLQAGPVPNPLGEGRLALARALVAMSRADLSSADAAVPALLDIAFADYPWNNIFHNVVVGWTSELAVRKPEVLRSSEVVDALARAVAALPPGSSSAHQATRPQHAAHINLALRHLRKAFGDAPFGNEGLESYESGELAAALALNDSTSCPVSPELAARRGVLQAQQGGELDALGELGGAAGTSSASVSAAAAAAAAAGTGETATAELVGDSSEPVANEDPAAASAVPFDADFAAAFGASTSAVEAASRGSTSSAAAPVAFEADFAAAFGPSS</sequence>
<evidence type="ECO:0000313" key="1">
    <source>
        <dbReference type="EMBL" id="KNC47927.1"/>
    </source>
</evidence>
<keyword evidence="2" id="KW-1185">Reference proteome</keyword>
<proteinExistence type="predicted"/>
<reference evidence="1 2" key="1">
    <citation type="submission" date="2010-05" db="EMBL/GenBank/DDBJ databases">
        <title>The Genome Sequence of Thecamonas trahens ATCC 50062.</title>
        <authorList>
            <consortium name="The Broad Institute Genome Sequencing Platform"/>
            <person name="Russ C."/>
            <person name="Cuomo C."/>
            <person name="Shea T."/>
            <person name="Young S.K."/>
            <person name="Zeng Q."/>
            <person name="Koehrsen M."/>
            <person name="Haas B."/>
            <person name="Borodovsky M."/>
            <person name="Guigo R."/>
            <person name="Alvarado L."/>
            <person name="Berlin A."/>
            <person name="Bochicchio J."/>
            <person name="Borenstein D."/>
            <person name="Chapman S."/>
            <person name="Chen Z."/>
            <person name="Freedman E."/>
            <person name="Gellesch M."/>
            <person name="Goldberg J."/>
            <person name="Griggs A."/>
            <person name="Gujja S."/>
            <person name="Heilman E."/>
            <person name="Heiman D."/>
            <person name="Hepburn T."/>
            <person name="Howarth C."/>
            <person name="Jen D."/>
            <person name="Larson L."/>
            <person name="Mehta T."/>
            <person name="Park D."/>
            <person name="Pearson M."/>
            <person name="Roberts A."/>
            <person name="Saif S."/>
            <person name="Shenoy N."/>
            <person name="Sisk P."/>
            <person name="Stolte C."/>
            <person name="Sykes S."/>
            <person name="Thomson T."/>
            <person name="Walk T."/>
            <person name="White J."/>
            <person name="Yandava C."/>
            <person name="Burger G."/>
            <person name="Gray M.W."/>
            <person name="Holland P.W.H."/>
            <person name="King N."/>
            <person name="Lang F.B.F."/>
            <person name="Roger A.J."/>
            <person name="Ruiz-Trillo I."/>
            <person name="Lander E."/>
            <person name="Nusbaum C."/>
        </authorList>
    </citation>
    <scope>NUCLEOTIDE SEQUENCE [LARGE SCALE GENOMIC DNA]</scope>
    <source>
        <strain evidence="1 2">ATCC 50062</strain>
    </source>
</reference>
<protein>
    <submittedName>
        <fullName evidence="1">Uncharacterized protein</fullName>
    </submittedName>
</protein>
<accession>A0A0L0D6B2</accession>
<dbReference type="RefSeq" id="XP_013758946.1">
    <property type="nucleotide sequence ID" value="XM_013903492.1"/>
</dbReference>
<dbReference type="Proteomes" id="UP000054408">
    <property type="component" value="Unassembled WGS sequence"/>
</dbReference>
<dbReference type="AlphaFoldDB" id="A0A0L0D6B2"/>
<organism evidence="1 2">
    <name type="scientific">Thecamonas trahens ATCC 50062</name>
    <dbReference type="NCBI Taxonomy" id="461836"/>
    <lineage>
        <taxon>Eukaryota</taxon>
        <taxon>Apusozoa</taxon>
        <taxon>Apusomonadida</taxon>
        <taxon>Apusomonadidae</taxon>
        <taxon>Thecamonas</taxon>
    </lineage>
</organism>
<dbReference type="GeneID" id="25563717"/>
<name>A0A0L0D6B2_THETB</name>
<dbReference type="EMBL" id="GL349449">
    <property type="protein sequence ID" value="KNC47927.1"/>
    <property type="molecule type" value="Genomic_DNA"/>
</dbReference>